<dbReference type="InterPro" id="IPR050101">
    <property type="entry name" value="CinA"/>
</dbReference>
<dbReference type="InterPro" id="IPR001453">
    <property type="entry name" value="MoaB/Mog_dom"/>
</dbReference>
<dbReference type="Proteomes" id="UP000662572">
    <property type="component" value="Unassembled WGS sequence"/>
</dbReference>
<gene>
    <name evidence="2" type="ORF">GCM10011273_27250</name>
</gene>
<keyword evidence="3" id="KW-1185">Reference proteome</keyword>
<dbReference type="CDD" id="cd00885">
    <property type="entry name" value="cinA"/>
    <property type="match status" value="1"/>
</dbReference>
<dbReference type="Pfam" id="PF00994">
    <property type="entry name" value="MoCF_biosynth"/>
    <property type="match status" value="1"/>
</dbReference>
<evidence type="ECO:0000313" key="2">
    <source>
        <dbReference type="EMBL" id="GGZ39346.1"/>
    </source>
</evidence>
<protein>
    <submittedName>
        <fullName evidence="2">Molybdenum cofactor biosynthesis protein</fullName>
    </submittedName>
</protein>
<dbReference type="Pfam" id="PF24102">
    <property type="entry name" value="FLAD1_M"/>
    <property type="match status" value="1"/>
</dbReference>
<proteinExistence type="predicted"/>
<accession>A0A918UVW6</accession>
<feature type="domain" description="MoaB/Mog" evidence="1">
    <location>
        <begin position="17"/>
        <end position="178"/>
    </location>
</feature>
<reference evidence="2" key="1">
    <citation type="journal article" date="2014" name="Int. J. Syst. Evol. Microbiol.">
        <title>Complete genome sequence of Corynebacterium casei LMG S-19264T (=DSM 44701T), isolated from a smear-ripened cheese.</title>
        <authorList>
            <consortium name="US DOE Joint Genome Institute (JGI-PGF)"/>
            <person name="Walter F."/>
            <person name="Albersmeier A."/>
            <person name="Kalinowski J."/>
            <person name="Ruckert C."/>
        </authorList>
    </citation>
    <scope>NUCLEOTIDE SEQUENCE</scope>
    <source>
        <strain evidence="2">KCTC 32296</strain>
    </source>
</reference>
<dbReference type="RefSeq" id="WP_189487526.1">
    <property type="nucleotide sequence ID" value="NZ_BMZB01000004.1"/>
</dbReference>
<dbReference type="InterPro" id="IPR056596">
    <property type="entry name" value="FLAD1_M"/>
</dbReference>
<dbReference type="SUPFAM" id="SSF53218">
    <property type="entry name" value="Molybdenum cofactor biosynthesis proteins"/>
    <property type="match status" value="1"/>
</dbReference>
<evidence type="ECO:0000313" key="3">
    <source>
        <dbReference type="Proteomes" id="UP000662572"/>
    </source>
</evidence>
<sequence length="270" mass="29355">MTVNAENLNNESNPTAAIVIIGDEILSGRTQDTNVNTIAKFLGSLGIDLMEVRMIHDDEAQVVRTVNALRADYDYVFTTGGIGPTHDDITADCVAKAFGVPLAERADALQVLIDRYGGLDKLNVSSRRMARVPEGASLILNPVSGAPGFQLGNVFVMAGVPRIMAGMLNDLPYRLRQGRQVMSRTLKAHYVPESLAADILTELDQAYSDLSLGSYPYGMFPDAFGTQLVIRGRNKDSLDEAFSRLIAGMDDVLEKAKLRFPEAAFEELTA</sequence>
<dbReference type="PANTHER" id="PTHR13939">
    <property type="entry name" value="NICOTINAMIDE-NUCLEOTIDE AMIDOHYDROLASE PNCC"/>
    <property type="match status" value="1"/>
</dbReference>
<reference evidence="2" key="2">
    <citation type="submission" date="2020-09" db="EMBL/GenBank/DDBJ databases">
        <authorList>
            <person name="Sun Q."/>
            <person name="Kim S."/>
        </authorList>
    </citation>
    <scope>NUCLEOTIDE SEQUENCE</scope>
    <source>
        <strain evidence="2">KCTC 32296</strain>
    </source>
</reference>
<organism evidence="2 3">
    <name type="scientific">Asticcacaulis endophyticus</name>
    <dbReference type="NCBI Taxonomy" id="1395890"/>
    <lineage>
        <taxon>Bacteria</taxon>
        <taxon>Pseudomonadati</taxon>
        <taxon>Pseudomonadota</taxon>
        <taxon>Alphaproteobacteria</taxon>
        <taxon>Caulobacterales</taxon>
        <taxon>Caulobacteraceae</taxon>
        <taxon>Asticcacaulis</taxon>
    </lineage>
</organism>
<dbReference type="Gene3D" id="3.40.980.10">
    <property type="entry name" value="MoaB/Mog-like domain"/>
    <property type="match status" value="1"/>
</dbReference>
<dbReference type="AlphaFoldDB" id="A0A918UVW6"/>
<name>A0A918UVW6_9CAUL</name>
<comment type="caution">
    <text evidence="2">The sequence shown here is derived from an EMBL/GenBank/DDBJ whole genome shotgun (WGS) entry which is preliminary data.</text>
</comment>
<dbReference type="EMBL" id="BMZB01000004">
    <property type="protein sequence ID" value="GGZ39346.1"/>
    <property type="molecule type" value="Genomic_DNA"/>
</dbReference>
<dbReference type="InterPro" id="IPR036425">
    <property type="entry name" value="MoaB/Mog-like_dom_sf"/>
</dbReference>
<dbReference type="PANTHER" id="PTHR13939:SF0">
    <property type="entry name" value="NMN AMIDOHYDROLASE-LIKE PROTEIN YFAY"/>
    <property type="match status" value="1"/>
</dbReference>
<dbReference type="SMART" id="SM00852">
    <property type="entry name" value="MoCF_biosynth"/>
    <property type="match status" value="1"/>
</dbReference>
<evidence type="ECO:0000259" key="1">
    <source>
        <dbReference type="SMART" id="SM00852"/>
    </source>
</evidence>